<dbReference type="HOGENOM" id="CLU_072077_0_0_12"/>
<keyword evidence="3" id="KW-1185">Reference proteome</keyword>
<dbReference type="RefSeq" id="WP_015710898.1">
    <property type="nucleotide sequence ID" value="NC_015577.1"/>
</dbReference>
<organism evidence="2 3">
    <name type="scientific">Leadbettera azotonutricia (strain ATCC BAA-888 / DSM 13862 / ZAS-9)</name>
    <name type="common">Treponema azotonutricium</name>
    <dbReference type="NCBI Taxonomy" id="545695"/>
    <lineage>
        <taxon>Bacteria</taxon>
        <taxon>Pseudomonadati</taxon>
        <taxon>Spirochaetota</taxon>
        <taxon>Spirochaetia</taxon>
        <taxon>Spirochaetales</taxon>
        <taxon>Breznakiellaceae</taxon>
        <taxon>Leadbettera</taxon>
    </lineage>
</organism>
<reference evidence="2 3" key="2">
    <citation type="journal article" date="2011" name="ISME J.">
        <title>RNA-seq reveals cooperative metabolic interactions between two termite-gut spirochete species in co-culture.</title>
        <authorList>
            <person name="Rosenthal A.Z."/>
            <person name="Matson E.G."/>
            <person name="Eldar A."/>
            <person name="Leadbetter J.R."/>
        </authorList>
    </citation>
    <scope>NUCLEOTIDE SEQUENCE [LARGE SCALE GENOMIC DNA]</scope>
    <source>
        <strain evidence="3">ATCC BAA-888 / DSM 13862 / ZAS-9</strain>
    </source>
</reference>
<dbReference type="OrthoDB" id="358240at2"/>
<protein>
    <recommendedName>
        <fullName evidence="4">PEGA domain-containing protein</fullName>
    </recommendedName>
</protein>
<dbReference type="AlphaFoldDB" id="F5Y7I8"/>
<dbReference type="InParanoid" id="F5Y7I8"/>
<keyword evidence="1" id="KW-0732">Signal</keyword>
<dbReference type="EMBL" id="CP001841">
    <property type="protein sequence ID" value="AEF81163.1"/>
    <property type="molecule type" value="Genomic_DNA"/>
</dbReference>
<feature type="signal peptide" evidence="1">
    <location>
        <begin position="1"/>
        <end position="20"/>
    </location>
</feature>
<proteinExistence type="predicted"/>
<accession>F5Y7I8</accession>
<sequence>MKLRRVLLVCLCLANFKLYAEPLRILNAGIIVISLDNLEGSSLPLTYTSTAAIQLSGDIRFFRGVQLELTAPQRWISYSGSLGVLLYNNLSNLPAQGVADIEARQLHIEAMPGKVQSTWQIPLRQGHGLRASPYIMIPTGVVAPSTFPLLFRLMPVIKGISEEIENMVFRLAAKPILSDEGAVKLVLHYPEQLPKQPVSILIDDKLVENQDEELLLKEGEHSLVLVSEDYRNESRRFVVERAKVLDVQVELQDPTPLILFEYPENARIFLDNVLVRDPQLPHPVEPGFHEVRFQVSDYSIIRPVTVQKGKTYKIALSVDVDITEDD</sequence>
<dbReference type="KEGG" id="taz:TREAZ_1092"/>
<reference evidence="3" key="1">
    <citation type="submission" date="2009-12" db="EMBL/GenBank/DDBJ databases">
        <title>Complete sequence of Treponema azotonutricium strain ZAS-9.</title>
        <authorList>
            <person name="Tetu S.G."/>
            <person name="Matson E."/>
            <person name="Ren Q."/>
            <person name="Seshadri R."/>
            <person name="Elbourne L."/>
            <person name="Hassan K.A."/>
            <person name="Durkin A."/>
            <person name="Radune D."/>
            <person name="Mohamoud Y."/>
            <person name="Shay R."/>
            <person name="Jin S."/>
            <person name="Zhang X."/>
            <person name="Lucey K."/>
            <person name="Ballor N.R."/>
            <person name="Ottesen E."/>
            <person name="Rosenthal R."/>
            <person name="Allen A."/>
            <person name="Leadbetter J.R."/>
            <person name="Paulsen I.T."/>
        </authorList>
    </citation>
    <scope>NUCLEOTIDE SEQUENCE [LARGE SCALE GENOMIC DNA]</scope>
    <source>
        <strain evidence="3">ATCC BAA-888 / DSM 13862 / ZAS-9</strain>
    </source>
</reference>
<evidence type="ECO:0000256" key="1">
    <source>
        <dbReference type="SAM" id="SignalP"/>
    </source>
</evidence>
<evidence type="ECO:0000313" key="2">
    <source>
        <dbReference type="EMBL" id="AEF81163.1"/>
    </source>
</evidence>
<gene>
    <name evidence="2" type="ordered locus">TREAZ_1092</name>
</gene>
<feature type="chain" id="PRO_5003329413" description="PEGA domain-containing protein" evidence="1">
    <location>
        <begin position="21"/>
        <end position="326"/>
    </location>
</feature>
<dbReference type="STRING" id="545695.TREAZ_1092"/>
<dbReference type="eggNOG" id="ENOG5034BGE">
    <property type="taxonomic scope" value="Bacteria"/>
</dbReference>
<dbReference type="Proteomes" id="UP000009222">
    <property type="component" value="Chromosome"/>
</dbReference>
<evidence type="ECO:0000313" key="3">
    <source>
        <dbReference type="Proteomes" id="UP000009222"/>
    </source>
</evidence>
<name>F5Y7I8_LEAAZ</name>
<evidence type="ECO:0008006" key="4">
    <source>
        <dbReference type="Google" id="ProtNLM"/>
    </source>
</evidence>